<dbReference type="EMBL" id="CQQC01000035">
    <property type="protein sequence ID" value="CNU17873.1"/>
    <property type="molecule type" value="Genomic_DNA"/>
</dbReference>
<reference evidence="3" key="2">
    <citation type="submission" date="2015-03" db="EMBL/GenBank/DDBJ databases">
        <authorList>
            <consortium name="Pathogen Informatics"/>
            <person name="Murphy D."/>
        </authorList>
    </citation>
    <scope>NUCLEOTIDE SEQUENCE</scope>
    <source>
        <strain evidence="3">N09902308</strain>
    </source>
</reference>
<name>A0A655CLL5_MYCTX</name>
<dbReference type="AlphaFoldDB" id="A0A655CLL5"/>
<accession>A0A655CLL5</accession>
<protein>
    <submittedName>
        <fullName evidence="2">Uncharacterized protein</fullName>
    </submittedName>
</protein>
<reference evidence="4 5" key="1">
    <citation type="submission" date="2015-03" db="EMBL/GenBank/DDBJ databases">
        <authorList>
            <consortium name="Pathogen Informatics"/>
        </authorList>
    </citation>
    <scope>NUCLEOTIDE SEQUENCE [LARGE SCALE GENOMIC DNA]</scope>
    <source>
        <strain evidence="2 5">D00501624</strain>
        <strain evidence="4">N09902308</strain>
    </source>
</reference>
<sequence length="114" mass="11488">MSTSLRTDSVPPAITVDCGAVTTATTTSSMPRAVNSDCTAKAGNSTDAIAAEPAIVAISFDRRQMTRTPSSADSTPATTAAADSPIEWPITAPGRTPYAAIVAANATCIAKMVG</sequence>
<evidence type="ECO:0000313" key="2">
    <source>
        <dbReference type="EMBL" id="CNU17873.1"/>
    </source>
</evidence>
<feature type="compositionally biased region" description="Low complexity" evidence="1">
    <location>
        <begin position="68"/>
        <end position="85"/>
    </location>
</feature>
<evidence type="ECO:0000256" key="1">
    <source>
        <dbReference type="SAM" id="MobiDB-lite"/>
    </source>
</evidence>
<dbReference type="Proteomes" id="UP000039021">
    <property type="component" value="Unassembled WGS sequence"/>
</dbReference>
<evidence type="ECO:0000313" key="5">
    <source>
        <dbReference type="Proteomes" id="UP000039217"/>
    </source>
</evidence>
<gene>
    <name evidence="2" type="ORF">ERS007661_00213</name>
    <name evidence="3" type="ORF">ERS007739_04163</name>
</gene>
<feature type="region of interest" description="Disordered" evidence="1">
    <location>
        <begin position="63"/>
        <end position="89"/>
    </location>
</feature>
<dbReference type="EMBL" id="CSBK01002426">
    <property type="protein sequence ID" value="COZ81948.1"/>
    <property type="molecule type" value="Genomic_DNA"/>
</dbReference>
<proteinExistence type="predicted"/>
<evidence type="ECO:0000313" key="3">
    <source>
        <dbReference type="EMBL" id="COZ81948.1"/>
    </source>
</evidence>
<dbReference type="Proteomes" id="UP000039217">
    <property type="component" value="Unassembled WGS sequence"/>
</dbReference>
<organism evidence="2 5">
    <name type="scientific">Mycobacterium tuberculosis</name>
    <dbReference type="NCBI Taxonomy" id="1773"/>
    <lineage>
        <taxon>Bacteria</taxon>
        <taxon>Bacillati</taxon>
        <taxon>Actinomycetota</taxon>
        <taxon>Actinomycetes</taxon>
        <taxon>Mycobacteriales</taxon>
        <taxon>Mycobacteriaceae</taxon>
        <taxon>Mycobacterium</taxon>
        <taxon>Mycobacterium tuberculosis complex</taxon>
    </lineage>
</organism>
<evidence type="ECO:0000313" key="4">
    <source>
        <dbReference type="Proteomes" id="UP000039021"/>
    </source>
</evidence>